<dbReference type="EMBL" id="CAUOFW020007103">
    <property type="protein sequence ID" value="CAK9177628.1"/>
    <property type="molecule type" value="Genomic_DNA"/>
</dbReference>
<evidence type="ECO:0000313" key="1">
    <source>
        <dbReference type="EMBL" id="CAK9177628.1"/>
    </source>
</evidence>
<keyword evidence="2" id="KW-1185">Reference proteome</keyword>
<dbReference type="AlphaFoldDB" id="A0ABC8U9D6"/>
<dbReference type="Proteomes" id="UP001642360">
    <property type="component" value="Unassembled WGS sequence"/>
</dbReference>
<evidence type="ECO:0000313" key="2">
    <source>
        <dbReference type="Proteomes" id="UP001642360"/>
    </source>
</evidence>
<accession>A0ABC8U9D6</accession>
<name>A0ABC8U9D6_9AQUA</name>
<comment type="caution">
    <text evidence="1">The sequence shown here is derived from an EMBL/GenBank/DDBJ whole genome shotgun (WGS) entry which is preliminary data.</text>
</comment>
<sequence length="99" mass="10592">MTKLWALGSHIHTPPQEDRGVGSLANVSVSPGFIRGPLEVGIRRLQNILIAMPLIPTPNTYSQENQQLADSAPVLADSKLVSFTASGPESSEVMLTLLN</sequence>
<gene>
    <name evidence="1" type="ORF">ILEXP_LOCUS47549</name>
</gene>
<reference evidence="1 2" key="1">
    <citation type="submission" date="2024-02" db="EMBL/GenBank/DDBJ databases">
        <authorList>
            <person name="Vignale AGUSTIN F."/>
            <person name="Sosa J E."/>
            <person name="Modenutti C."/>
        </authorList>
    </citation>
    <scope>NUCLEOTIDE SEQUENCE [LARGE SCALE GENOMIC DNA]</scope>
</reference>
<proteinExistence type="predicted"/>
<protein>
    <submittedName>
        <fullName evidence="1">Uncharacterized protein</fullName>
    </submittedName>
</protein>
<organism evidence="1 2">
    <name type="scientific">Ilex paraguariensis</name>
    <name type="common">yerba mate</name>
    <dbReference type="NCBI Taxonomy" id="185542"/>
    <lineage>
        <taxon>Eukaryota</taxon>
        <taxon>Viridiplantae</taxon>
        <taxon>Streptophyta</taxon>
        <taxon>Embryophyta</taxon>
        <taxon>Tracheophyta</taxon>
        <taxon>Spermatophyta</taxon>
        <taxon>Magnoliopsida</taxon>
        <taxon>eudicotyledons</taxon>
        <taxon>Gunneridae</taxon>
        <taxon>Pentapetalae</taxon>
        <taxon>asterids</taxon>
        <taxon>campanulids</taxon>
        <taxon>Aquifoliales</taxon>
        <taxon>Aquifoliaceae</taxon>
        <taxon>Ilex</taxon>
    </lineage>
</organism>